<dbReference type="InterPro" id="IPR023375">
    <property type="entry name" value="ADC_dom_sf"/>
</dbReference>
<sequence length="274" mass="30421">MADLQALPFPEAEAPWHCKGEAFWFFGHNSASMQLSAAHYGDLERESSFSDPAVSGKFQGGLCSAMFVRYTESPVGPYDELIWVPGKFDVPVGGPVASRITRIYVSTKESIYNGRRNWNIAKAQAHFDFTPNPKAKKNGLPYSKISVASPSDPEHPFFVAEITPSMTTSTSLPFSTLYVPLSMYMAHPPLPQSPNWRETGQVGTDSWLALTPVMKGKAGVFWAQGGLESRRYGDDVGFPDIKLWSLGMWLKDFELEFGISKLLPNATQKDEKKQ</sequence>
<dbReference type="Proteomes" id="UP000292702">
    <property type="component" value="Unassembled WGS sequence"/>
</dbReference>
<dbReference type="SUPFAM" id="SSF160104">
    <property type="entry name" value="Acetoacetate decarboxylase-like"/>
    <property type="match status" value="1"/>
</dbReference>
<evidence type="ECO:0000313" key="1">
    <source>
        <dbReference type="EMBL" id="TCD60368.1"/>
    </source>
</evidence>
<reference evidence="1 2" key="1">
    <citation type="submission" date="2018-11" db="EMBL/GenBank/DDBJ databases">
        <title>Genome assembly of Steccherinum ochraceum LE-BIN_3174, the white-rot fungus of the Steccherinaceae family (The Residual Polyporoid clade, Polyporales, Basidiomycota).</title>
        <authorList>
            <person name="Fedorova T.V."/>
            <person name="Glazunova O.A."/>
            <person name="Landesman E.O."/>
            <person name="Moiseenko K.V."/>
            <person name="Psurtseva N.V."/>
            <person name="Savinova O.S."/>
            <person name="Shakhova N.V."/>
            <person name="Tyazhelova T.V."/>
            <person name="Vasina D.V."/>
        </authorList>
    </citation>
    <scope>NUCLEOTIDE SEQUENCE [LARGE SCALE GENOMIC DNA]</scope>
    <source>
        <strain evidence="1 2">LE-BIN_3174</strain>
    </source>
</reference>
<comment type="caution">
    <text evidence="1">The sequence shown here is derived from an EMBL/GenBank/DDBJ whole genome shotgun (WGS) entry which is preliminary data.</text>
</comment>
<dbReference type="PANTHER" id="PTHR40518:SF1">
    <property type="entry name" value="ACETOACETATE DECARBOXYLASE"/>
    <property type="match status" value="1"/>
</dbReference>
<dbReference type="OrthoDB" id="9970474at2759"/>
<accession>A0A4R0R9Y5</accession>
<proteinExistence type="predicted"/>
<protein>
    <submittedName>
        <fullName evidence="1">Uncharacterized protein</fullName>
    </submittedName>
</protein>
<gene>
    <name evidence="1" type="ORF">EIP91_010259</name>
</gene>
<dbReference type="PANTHER" id="PTHR40518">
    <property type="entry name" value="ACETOACETATE DECARBOXYLASE"/>
    <property type="match status" value="1"/>
</dbReference>
<dbReference type="Gene3D" id="2.40.400.10">
    <property type="entry name" value="Acetoacetate decarboxylase-like"/>
    <property type="match status" value="1"/>
</dbReference>
<dbReference type="AlphaFoldDB" id="A0A4R0R9Y5"/>
<evidence type="ECO:0000313" key="2">
    <source>
        <dbReference type="Proteomes" id="UP000292702"/>
    </source>
</evidence>
<dbReference type="EMBL" id="RWJN01000609">
    <property type="protein sequence ID" value="TCD60368.1"/>
    <property type="molecule type" value="Genomic_DNA"/>
</dbReference>
<keyword evidence="2" id="KW-1185">Reference proteome</keyword>
<organism evidence="1 2">
    <name type="scientific">Steccherinum ochraceum</name>
    <dbReference type="NCBI Taxonomy" id="92696"/>
    <lineage>
        <taxon>Eukaryota</taxon>
        <taxon>Fungi</taxon>
        <taxon>Dikarya</taxon>
        <taxon>Basidiomycota</taxon>
        <taxon>Agaricomycotina</taxon>
        <taxon>Agaricomycetes</taxon>
        <taxon>Polyporales</taxon>
        <taxon>Steccherinaceae</taxon>
        <taxon>Steccherinum</taxon>
    </lineage>
</organism>
<dbReference type="STRING" id="92696.A0A4R0R9Y5"/>
<name>A0A4R0R9Y5_9APHY</name>